<evidence type="ECO:0000256" key="1">
    <source>
        <dbReference type="ARBA" id="ARBA00022679"/>
    </source>
</evidence>
<dbReference type="SUPFAM" id="SSF52540">
    <property type="entry name" value="P-loop containing nucleoside triphosphate hydrolases"/>
    <property type="match status" value="1"/>
</dbReference>
<organism evidence="4 5">
    <name type="scientific">Leucothrix arctica</name>
    <dbReference type="NCBI Taxonomy" id="1481894"/>
    <lineage>
        <taxon>Bacteria</taxon>
        <taxon>Pseudomonadati</taxon>
        <taxon>Pseudomonadota</taxon>
        <taxon>Gammaproteobacteria</taxon>
        <taxon>Thiotrichales</taxon>
        <taxon>Thiotrichaceae</taxon>
        <taxon>Leucothrix</taxon>
    </lineage>
</organism>
<dbReference type="AlphaFoldDB" id="A0A317CF40"/>
<dbReference type="InterPro" id="IPR000863">
    <property type="entry name" value="Sulfotransferase_dom"/>
</dbReference>
<dbReference type="Pfam" id="PF00685">
    <property type="entry name" value="Sulfotransfer_1"/>
    <property type="match status" value="1"/>
</dbReference>
<evidence type="ECO:0000256" key="2">
    <source>
        <dbReference type="ARBA" id="ARBA00023180"/>
    </source>
</evidence>
<reference evidence="4 5" key="1">
    <citation type="submission" date="2018-05" db="EMBL/GenBank/DDBJ databases">
        <title>Leucothrix arctica sp. nov., isolated from Arctic seawater.</title>
        <authorList>
            <person name="Choi A."/>
            <person name="Baek K."/>
        </authorList>
    </citation>
    <scope>NUCLEOTIDE SEQUENCE [LARGE SCALE GENOMIC DNA]</scope>
    <source>
        <strain evidence="4 5">IMCC9719</strain>
    </source>
</reference>
<dbReference type="Gene3D" id="3.40.50.300">
    <property type="entry name" value="P-loop containing nucleotide triphosphate hydrolases"/>
    <property type="match status" value="1"/>
</dbReference>
<feature type="domain" description="Sulfotransferase" evidence="3">
    <location>
        <begin position="8"/>
        <end position="185"/>
    </location>
</feature>
<dbReference type="GO" id="GO:0008146">
    <property type="term" value="F:sulfotransferase activity"/>
    <property type="evidence" value="ECO:0007669"/>
    <property type="project" value="InterPro"/>
</dbReference>
<dbReference type="Proteomes" id="UP000245506">
    <property type="component" value="Unassembled WGS sequence"/>
</dbReference>
<evidence type="ECO:0000313" key="4">
    <source>
        <dbReference type="EMBL" id="PWQ97264.1"/>
    </source>
</evidence>
<dbReference type="OrthoDB" id="9075305at2"/>
<dbReference type="EMBL" id="QGKL01000021">
    <property type="protein sequence ID" value="PWQ97264.1"/>
    <property type="molecule type" value="Genomic_DNA"/>
</dbReference>
<evidence type="ECO:0000259" key="3">
    <source>
        <dbReference type="Pfam" id="PF00685"/>
    </source>
</evidence>
<proteinExistence type="predicted"/>
<dbReference type="InterPro" id="IPR037359">
    <property type="entry name" value="NST/OST"/>
</dbReference>
<dbReference type="RefSeq" id="WP_109822692.1">
    <property type="nucleotide sequence ID" value="NZ_QGKL01000021.1"/>
</dbReference>
<name>A0A317CF40_9GAMM</name>
<dbReference type="PANTHER" id="PTHR10605:SF56">
    <property type="entry name" value="BIFUNCTIONAL HEPARAN SULFATE N-DEACETYLASE_N-SULFOTRANSFERASE"/>
    <property type="match status" value="1"/>
</dbReference>
<gene>
    <name evidence="4" type="ORF">DKT75_06915</name>
</gene>
<dbReference type="PANTHER" id="PTHR10605">
    <property type="entry name" value="HEPARAN SULFATE SULFOTRANSFERASE"/>
    <property type="match status" value="1"/>
</dbReference>
<accession>A0A317CF40</accession>
<keyword evidence="1" id="KW-0808">Transferase</keyword>
<comment type="caution">
    <text evidence="4">The sequence shown here is derived from an EMBL/GenBank/DDBJ whole genome shotgun (WGS) entry which is preliminary data.</text>
</comment>
<keyword evidence="2" id="KW-0325">Glycoprotein</keyword>
<sequence>MDNEARFPDVIFIGPLKTATSYIYDYFLHHPNVATSEPVKELFYYDDYYEKGKDWYLRHFPVSTEHQVTIDVAPSYMIRDVAMMRIKKDNPNVKIIMTLRDPIERFSSHVKHHIRHGYRYTGFSDLLAEHPRIIQGSQYDEYVDQWVEAFGEENVFFLDYSELKQDPRSFMKKTCDVIGVPFSSTYEFDHKVNSAGTSTSRNPLLMRCAYMVTRFLVKNGLSGVIDTLKGLGIKKFFFKEGKVPTISEEDIQKAKVHLADSTKWYNERFKVTS</sequence>
<dbReference type="InterPro" id="IPR027417">
    <property type="entry name" value="P-loop_NTPase"/>
</dbReference>
<evidence type="ECO:0000313" key="5">
    <source>
        <dbReference type="Proteomes" id="UP000245506"/>
    </source>
</evidence>
<keyword evidence="5" id="KW-1185">Reference proteome</keyword>
<protein>
    <recommendedName>
        <fullName evidence="3">Sulfotransferase domain-containing protein</fullName>
    </recommendedName>
</protein>